<keyword evidence="5" id="KW-1185">Reference proteome</keyword>
<dbReference type="eggNOG" id="COG0352">
    <property type="taxonomic scope" value="Bacteria"/>
</dbReference>
<dbReference type="PANTHER" id="PTHR20857:SF15">
    <property type="entry name" value="THIAMINE-PHOSPHATE SYNTHASE"/>
    <property type="match status" value="1"/>
</dbReference>
<protein>
    <submittedName>
        <fullName evidence="4">Thiamine monophosphate synthase</fullName>
    </submittedName>
</protein>
<gene>
    <name evidence="4" type="ordered locus">AciPR4_3423</name>
</gene>
<name>E8UXF3_TERSS</name>
<dbReference type="GO" id="GO:0009228">
    <property type="term" value="P:thiamine biosynthetic process"/>
    <property type="evidence" value="ECO:0007669"/>
    <property type="project" value="UniProtKB-KW"/>
</dbReference>
<evidence type="ECO:0000259" key="3">
    <source>
        <dbReference type="Pfam" id="PF02581"/>
    </source>
</evidence>
<dbReference type="OrthoDB" id="9812206at2"/>
<dbReference type="GO" id="GO:0004789">
    <property type="term" value="F:thiamine-phosphate diphosphorylase activity"/>
    <property type="evidence" value="ECO:0007669"/>
    <property type="project" value="TreeGrafter"/>
</dbReference>
<organism evidence="4 5">
    <name type="scientific">Terriglobus saanensis (strain ATCC BAA-1853 / DSM 23119 / SP1PR4)</name>
    <dbReference type="NCBI Taxonomy" id="401053"/>
    <lineage>
        <taxon>Bacteria</taxon>
        <taxon>Pseudomonadati</taxon>
        <taxon>Acidobacteriota</taxon>
        <taxon>Terriglobia</taxon>
        <taxon>Terriglobales</taxon>
        <taxon>Acidobacteriaceae</taxon>
        <taxon>Terriglobus</taxon>
    </lineage>
</organism>
<evidence type="ECO:0000256" key="2">
    <source>
        <dbReference type="ARBA" id="ARBA00022977"/>
    </source>
</evidence>
<evidence type="ECO:0000313" key="4">
    <source>
        <dbReference type="EMBL" id="ADV84177.1"/>
    </source>
</evidence>
<dbReference type="GO" id="GO:0005737">
    <property type="term" value="C:cytoplasm"/>
    <property type="evidence" value="ECO:0007669"/>
    <property type="project" value="TreeGrafter"/>
</dbReference>
<dbReference type="Gene3D" id="3.20.20.70">
    <property type="entry name" value="Aldolase class I"/>
    <property type="match status" value="1"/>
</dbReference>
<accession>E8UXF3</accession>
<dbReference type="InterPro" id="IPR036206">
    <property type="entry name" value="ThiamineP_synth_sf"/>
</dbReference>
<feature type="domain" description="Thiamine phosphate synthase/TenI" evidence="3">
    <location>
        <begin position="16"/>
        <end position="181"/>
    </location>
</feature>
<dbReference type="PANTHER" id="PTHR20857">
    <property type="entry name" value="THIAMINE-PHOSPHATE PYROPHOSPHORYLASE"/>
    <property type="match status" value="1"/>
</dbReference>
<dbReference type="STRING" id="401053.AciPR4_3423"/>
<dbReference type="Proteomes" id="UP000006844">
    <property type="component" value="Chromosome"/>
</dbReference>
<dbReference type="RefSeq" id="WP_013569908.1">
    <property type="nucleotide sequence ID" value="NC_014963.1"/>
</dbReference>
<dbReference type="AlphaFoldDB" id="E8UXF3"/>
<proteinExistence type="predicted"/>
<dbReference type="HOGENOM" id="CLU_018272_3_4_0"/>
<evidence type="ECO:0000313" key="5">
    <source>
        <dbReference type="Proteomes" id="UP000006844"/>
    </source>
</evidence>
<reference evidence="4 5" key="1">
    <citation type="journal article" date="2012" name="Stand. Genomic Sci.">
        <title>Complete genome sequence of Terriglobus saanensis type strain SP1PR4(T), an Acidobacteria from tundra soil.</title>
        <authorList>
            <person name="Rawat S.R."/>
            <person name="Mannisto M.K."/>
            <person name="Starovoytov V."/>
            <person name="Goodwin L."/>
            <person name="Nolan M."/>
            <person name="Hauser L."/>
            <person name="Land M."/>
            <person name="Davenport K.W."/>
            <person name="Woyke T."/>
            <person name="Haggblom M.M."/>
        </authorList>
    </citation>
    <scope>NUCLEOTIDE SEQUENCE</scope>
    <source>
        <strain evidence="5">ATCC BAA-1853 / DSM 23119 / SP1PR4</strain>
    </source>
</reference>
<keyword evidence="2" id="KW-0784">Thiamine biosynthesis</keyword>
<dbReference type="KEGG" id="tsa:AciPR4_3423"/>
<dbReference type="EMBL" id="CP002467">
    <property type="protein sequence ID" value="ADV84177.1"/>
    <property type="molecule type" value="Genomic_DNA"/>
</dbReference>
<sequence>MIRYAISDRSQYPGDEQDRRAALVQQAERLSKAGVDFYQIREKDLGGSELILLLEAVLAAARGVGKMKVLLNGSEEDARAAGADGVHLSSDRAGETITSGLVVSVACHSLEDVRRANANLRHFALFSPIFGKDSQDGVGLDALRSAAEIGEMSVLALGDVNEANAQACLGAGAAGIAGIRMFL</sequence>
<comment type="pathway">
    <text evidence="1">Cofactor biosynthesis; thiamine diphosphate biosynthesis.</text>
</comment>
<evidence type="ECO:0000256" key="1">
    <source>
        <dbReference type="ARBA" id="ARBA00004948"/>
    </source>
</evidence>
<dbReference type="SUPFAM" id="SSF51391">
    <property type="entry name" value="Thiamin phosphate synthase"/>
    <property type="match status" value="1"/>
</dbReference>
<dbReference type="InterPro" id="IPR022998">
    <property type="entry name" value="ThiamineP_synth_TenI"/>
</dbReference>
<dbReference type="CDD" id="cd00564">
    <property type="entry name" value="TMP_TenI"/>
    <property type="match status" value="1"/>
</dbReference>
<dbReference type="InterPro" id="IPR013785">
    <property type="entry name" value="Aldolase_TIM"/>
</dbReference>
<dbReference type="Pfam" id="PF02581">
    <property type="entry name" value="TMP-TENI"/>
    <property type="match status" value="1"/>
</dbReference>